<evidence type="ECO:0000256" key="10">
    <source>
        <dbReference type="ARBA" id="ARBA00023204"/>
    </source>
</evidence>
<dbReference type="PROSITE" id="PS50893">
    <property type="entry name" value="ABC_TRANSPORTER_2"/>
    <property type="match status" value="1"/>
</dbReference>
<evidence type="ECO:0000256" key="12">
    <source>
        <dbReference type="ARBA" id="ARBA00039316"/>
    </source>
</evidence>
<evidence type="ECO:0000256" key="7">
    <source>
        <dbReference type="ARBA" id="ARBA00022840"/>
    </source>
</evidence>
<protein>
    <recommendedName>
        <fullName evidence="12">UvrABC system protein A</fullName>
    </recommendedName>
    <alternativeName>
        <fullName evidence="13">Excinuclease ABC subunit A</fullName>
    </alternativeName>
</protein>
<dbReference type="Gene3D" id="1.20.1580.10">
    <property type="entry name" value="ABC transporter ATPase like domain"/>
    <property type="match status" value="2"/>
</dbReference>
<evidence type="ECO:0000256" key="1">
    <source>
        <dbReference type="ARBA" id="ARBA00004496"/>
    </source>
</evidence>
<keyword evidence="6" id="KW-0228">DNA excision</keyword>
<dbReference type="Pfam" id="PF00005">
    <property type="entry name" value="ABC_tran"/>
    <property type="match status" value="1"/>
</dbReference>
<dbReference type="CDD" id="cd03270">
    <property type="entry name" value="ABC_UvrA_I"/>
    <property type="match status" value="1"/>
</dbReference>
<evidence type="ECO:0000256" key="13">
    <source>
        <dbReference type="ARBA" id="ARBA00042156"/>
    </source>
</evidence>
<dbReference type="PANTHER" id="PTHR43152">
    <property type="entry name" value="UVRABC SYSTEM PROTEIN A"/>
    <property type="match status" value="1"/>
</dbReference>
<dbReference type="InterPro" id="IPR017871">
    <property type="entry name" value="ABC_transporter-like_CS"/>
</dbReference>
<dbReference type="Gene3D" id="3.40.50.300">
    <property type="entry name" value="P-loop containing nucleotide triphosphate hydrolases"/>
    <property type="match status" value="2"/>
</dbReference>
<keyword evidence="8" id="KW-0267">Excision nuclease</keyword>
<dbReference type="GO" id="GO:0005524">
    <property type="term" value="F:ATP binding"/>
    <property type="evidence" value="ECO:0007669"/>
    <property type="project" value="UniProtKB-KW"/>
</dbReference>
<sequence length="778" mass="83295">MTRSAPSPDTEGSPSGGASTDAPAAAPPIVIRGARVHNLKDVSVEIPKNRIVVFTGVSGSGKSSLVFGTVAQEAQRQLNDTYPAFVRGFLPKYEKPEADHVDNLSAAIVVDQKPVGGNSRSTVGTATDIHPQLRVLFSRMGEPSAGMSSAYSFNTPAGACPECQGLGRKVELDPDTFFDLSRSLNDGGVRFRPFEGGIAGSMWTAVLDGDKPLGEFTEEEWHTLLHGGRDKTLKVPVETGSGTYNMTYEGIADRFERLYLKRDISGMSKRSREAVQAVIREGRCPACDGARLAPAALASRIDGRNIANWTAMELDDLIGVLEGIDHPQGTPIARSAAAALRRLSDIGLGYLSLDRETTTLSGGEAQRLKMVRYLGSSLVGMTYVFDEPSTGLHPHDVGRLNRLLKALRDRGNTVLVVEHDRDVIAIADHVIDMGPLAGANGGQVVYAGPPEGLRAGDTLTGRCLRRTTGLKEAVREPRGWLRVDNARRHNLKDVSVAVPTGVLTVFTGVAGSGKSTLVTDVFAAAHPDAVLIGQQAITASSRSTPASFLGIMDPLRKSFADANRVDPGMFSFNSKGACSACGGRGEITAEMSFMDPVTMVCEACEGRRYDTSVLAYRLRGRTIAEVMAMTAEEAAGFLTEPRIAAQLRQLIEVGLGYLTLGQELSSLSGGERRRLKLATHLTKRGGLYIIDEPTNGLHMADVDTLLALLDRLVDARNTVVVIEHDLDVVKHADWVIDLGPHGGKDGGRIMFEGTPHDLVKDEHSLTARHLRADLAAAG</sequence>
<evidence type="ECO:0000256" key="6">
    <source>
        <dbReference type="ARBA" id="ARBA00022769"/>
    </source>
</evidence>
<dbReference type="GO" id="GO:0016887">
    <property type="term" value="F:ATP hydrolysis activity"/>
    <property type="evidence" value="ECO:0007669"/>
    <property type="project" value="InterPro"/>
</dbReference>
<keyword evidence="17" id="KW-1185">Reference proteome</keyword>
<gene>
    <name evidence="16" type="ORF">HNR12_001590</name>
</gene>
<organism evidence="16 17">
    <name type="scientific">Streptomonospora nanhaiensis</name>
    <dbReference type="NCBI Taxonomy" id="1323731"/>
    <lineage>
        <taxon>Bacteria</taxon>
        <taxon>Bacillati</taxon>
        <taxon>Actinomycetota</taxon>
        <taxon>Actinomycetes</taxon>
        <taxon>Streptosporangiales</taxon>
        <taxon>Nocardiopsidaceae</taxon>
        <taxon>Streptomonospora</taxon>
    </lineage>
</organism>
<evidence type="ECO:0000313" key="17">
    <source>
        <dbReference type="Proteomes" id="UP000575985"/>
    </source>
</evidence>
<evidence type="ECO:0000256" key="9">
    <source>
        <dbReference type="ARBA" id="ARBA00023125"/>
    </source>
</evidence>
<feature type="region of interest" description="Disordered" evidence="14">
    <location>
        <begin position="1"/>
        <end position="24"/>
    </location>
</feature>
<dbReference type="PANTHER" id="PTHR43152:SF3">
    <property type="entry name" value="UVRABC SYSTEM PROTEIN A"/>
    <property type="match status" value="1"/>
</dbReference>
<evidence type="ECO:0000256" key="4">
    <source>
        <dbReference type="ARBA" id="ARBA00022741"/>
    </source>
</evidence>
<keyword evidence="7" id="KW-0067">ATP-binding</keyword>
<feature type="domain" description="ABC transporter" evidence="15">
    <location>
        <begin position="474"/>
        <end position="771"/>
    </location>
</feature>
<keyword evidence="5" id="KW-0227">DNA damage</keyword>
<dbReference type="EMBL" id="JACCFO010000001">
    <property type="protein sequence ID" value="NYI95313.1"/>
    <property type="molecule type" value="Genomic_DNA"/>
</dbReference>
<keyword evidence="10" id="KW-0234">DNA repair</keyword>
<dbReference type="PROSITE" id="PS00211">
    <property type="entry name" value="ABC_TRANSPORTER_1"/>
    <property type="match status" value="1"/>
</dbReference>
<keyword evidence="2" id="KW-0963">Cytoplasm</keyword>
<dbReference type="SMART" id="SM00382">
    <property type="entry name" value="AAA"/>
    <property type="match status" value="2"/>
</dbReference>
<comment type="subcellular location">
    <subcellularLocation>
        <location evidence="1">Cytoplasm</location>
    </subcellularLocation>
</comment>
<dbReference type="Proteomes" id="UP000575985">
    <property type="component" value="Unassembled WGS sequence"/>
</dbReference>
<keyword evidence="3" id="KW-0677">Repeat</keyword>
<dbReference type="SUPFAM" id="SSF52540">
    <property type="entry name" value="P-loop containing nucleoside triphosphate hydrolases"/>
    <property type="match status" value="2"/>
</dbReference>
<comment type="similarity">
    <text evidence="11">Belongs to the ABC transporter superfamily. UvrA family.</text>
</comment>
<keyword evidence="9" id="KW-0238">DNA-binding</keyword>
<name>A0A853BJ64_9ACTN</name>
<dbReference type="GO" id="GO:0005737">
    <property type="term" value="C:cytoplasm"/>
    <property type="evidence" value="ECO:0007669"/>
    <property type="project" value="UniProtKB-SubCell"/>
</dbReference>
<accession>A0A853BJ64</accession>
<dbReference type="InterPro" id="IPR003439">
    <property type="entry name" value="ABC_transporter-like_ATP-bd"/>
</dbReference>
<dbReference type="GO" id="GO:0006281">
    <property type="term" value="P:DNA repair"/>
    <property type="evidence" value="ECO:0007669"/>
    <property type="project" value="UniProtKB-KW"/>
</dbReference>
<dbReference type="InterPro" id="IPR027417">
    <property type="entry name" value="P-loop_NTPase"/>
</dbReference>
<evidence type="ECO:0000259" key="15">
    <source>
        <dbReference type="PROSITE" id="PS50893"/>
    </source>
</evidence>
<dbReference type="GO" id="GO:0003677">
    <property type="term" value="F:DNA binding"/>
    <property type="evidence" value="ECO:0007669"/>
    <property type="project" value="UniProtKB-KW"/>
</dbReference>
<keyword evidence="4" id="KW-0547">Nucleotide-binding</keyword>
<dbReference type="Gene3D" id="1.10.8.280">
    <property type="entry name" value="ABC transporter ATPase domain-like"/>
    <property type="match status" value="1"/>
</dbReference>
<evidence type="ECO:0000256" key="5">
    <source>
        <dbReference type="ARBA" id="ARBA00022763"/>
    </source>
</evidence>
<comment type="caution">
    <text evidence="16">The sequence shown here is derived from an EMBL/GenBank/DDBJ whole genome shotgun (WGS) entry which is preliminary data.</text>
</comment>
<dbReference type="InterPro" id="IPR003593">
    <property type="entry name" value="AAA+_ATPase"/>
</dbReference>
<evidence type="ECO:0000256" key="14">
    <source>
        <dbReference type="SAM" id="MobiDB-lite"/>
    </source>
</evidence>
<evidence type="ECO:0000256" key="11">
    <source>
        <dbReference type="ARBA" id="ARBA00038000"/>
    </source>
</evidence>
<reference evidence="16 17" key="1">
    <citation type="submission" date="2020-07" db="EMBL/GenBank/DDBJ databases">
        <title>Sequencing the genomes of 1000 actinobacteria strains.</title>
        <authorList>
            <person name="Klenk H.-P."/>
        </authorList>
    </citation>
    <scope>NUCLEOTIDE SEQUENCE [LARGE SCALE GENOMIC DNA]</scope>
    <source>
        <strain evidence="16 17">DSM 45927</strain>
    </source>
</reference>
<feature type="compositionally biased region" description="Polar residues" evidence="14">
    <location>
        <begin position="1"/>
        <end position="18"/>
    </location>
</feature>
<evidence type="ECO:0000313" key="16">
    <source>
        <dbReference type="EMBL" id="NYI95313.1"/>
    </source>
</evidence>
<proteinExistence type="inferred from homology"/>
<dbReference type="AlphaFoldDB" id="A0A853BJ64"/>
<dbReference type="RefSeq" id="WP_179766848.1">
    <property type="nucleotide sequence ID" value="NZ_JACCFO010000001.1"/>
</dbReference>
<evidence type="ECO:0000256" key="3">
    <source>
        <dbReference type="ARBA" id="ARBA00022737"/>
    </source>
</evidence>
<dbReference type="GO" id="GO:0004518">
    <property type="term" value="F:nuclease activity"/>
    <property type="evidence" value="ECO:0007669"/>
    <property type="project" value="UniProtKB-KW"/>
</dbReference>
<evidence type="ECO:0000256" key="2">
    <source>
        <dbReference type="ARBA" id="ARBA00022490"/>
    </source>
</evidence>
<evidence type="ECO:0000256" key="8">
    <source>
        <dbReference type="ARBA" id="ARBA00022881"/>
    </source>
</evidence>